<dbReference type="EMBL" id="FMZX01000002">
    <property type="protein sequence ID" value="SDC83203.1"/>
    <property type="molecule type" value="Genomic_DNA"/>
</dbReference>
<evidence type="ECO:0000313" key="1">
    <source>
        <dbReference type="EMBL" id="SDC83203.1"/>
    </source>
</evidence>
<accession>A0A1G6PST9</accession>
<proteinExistence type="predicted"/>
<reference evidence="1 2" key="1">
    <citation type="submission" date="2016-10" db="EMBL/GenBank/DDBJ databases">
        <authorList>
            <person name="de Groot N.N."/>
        </authorList>
    </citation>
    <scope>NUCLEOTIDE SEQUENCE [LARGE SCALE GENOMIC DNA]</scope>
    <source>
        <strain evidence="1 2">CPCC 100156</strain>
    </source>
</reference>
<organism evidence="1 2">
    <name type="scientific">Belnapia rosea</name>
    <dbReference type="NCBI Taxonomy" id="938405"/>
    <lineage>
        <taxon>Bacteria</taxon>
        <taxon>Pseudomonadati</taxon>
        <taxon>Pseudomonadota</taxon>
        <taxon>Alphaproteobacteria</taxon>
        <taxon>Acetobacterales</taxon>
        <taxon>Roseomonadaceae</taxon>
        <taxon>Belnapia</taxon>
    </lineage>
</organism>
<protein>
    <submittedName>
        <fullName evidence="1">Uncharacterized protein</fullName>
    </submittedName>
</protein>
<sequence>MQMMTTDNPSQVAADCGTVVQRRGSGEKSELREALRATRFDASDLAPQQRICRELQGFIRAPALLAWGVRRG</sequence>
<dbReference type="AlphaFoldDB" id="A0A1G6PST9"/>
<evidence type="ECO:0000313" key="2">
    <source>
        <dbReference type="Proteomes" id="UP000198925"/>
    </source>
</evidence>
<dbReference type="RefSeq" id="WP_176849442.1">
    <property type="nucleotide sequence ID" value="NZ_FMZX01000002.1"/>
</dbReference>
<name>A0A1G6PST9_9PROT</name>
<gene>
    <name evidence="1" type="ORF">SAMN04487779_1002508</name>
</gene>
<keyword evidence="2" id="KW-1185">Reference proteome</keyword>
<dbReference type="Proteomes" id="UP000198925">
    <property type="component" value="Unassembled WGS sequence"/>
</dbReference>